<keyword evidence="3 5" id="KW-0687">Ribonucleoprotein</keyword>
<keyword evidence="2 5" id="KW-0689">Ribosomal protein</keyword>
<evidence type="ECO:0000313" key="7">
    <source>
        <dbReference type="EMBL" id="OGC28398.1"/>
    </source>
</evidence>
<dbReference type="InterPro" id="IPR018275">
    <property type="entry name" value="Ribosomal_bS18_CS"/>
</dbReference>
<dbReference type="PRINTS" id="PR00974">
    <property type="entry name" value="RIBOSOMALS18"/>
</dbReference>
<dbReference type="Gene3D" id="4.10.640.10">
    <property type="entry name" value="Ribosomal protein S18"/>
    <property type="match status" value="1"/>
</dbReference>
<dbReference type="AlphaFoldDB" id="A0A1F4T6P8"/>
<reference evidence="7 8" key="1">
    <citation type="journal article" date="2016" name="Nat. Commun.">
        <title>Thousands of microbial genomes shed light on interconnected biogeochemical processes in an aquifer system.</title>
        <authorList>
            <person name="Anantharaman K."/>
            <person name="Brown C.T."/>
            <person name="Hug L.A."/>
            <person name="Sharon I."/>
            <person name="Castelle C.J."/>
            <person name="Probst A.J."/>
            <person name="Thomas B.C."/>
            <person name="Singh A."/>
            <person name="Wilkins M.J."/>
            <person name="Karaoz U."/>
            <person name="Brodie E.L."/>
            <person name="Williams K.H."/>
            <person name="Hubbard S.S."/>
            <person name="Banfield J.F."/>
        </authorList>
    </citation>
    <scope>NUCLEOTIDE SEQUENCE [LARGE SCALE GENOMIC DNA]</scope>
</reference>
<dbReference type="PANTHER" id="PTHR13479:SF40">
    <property type="entry name" value="SMALL RIBOSOMAL SUBUNIT PROTEIN BS18M"/>
    <property type="match status" value="1"/>
</dbReference>
<dbReference type="SUPFAM" id="SSF46911">
    <property type="entry name" value="Ribosomal protein S18"/>
    <property type="match status" value="1"/>
</dbReference>
<sequence length="84" mass="9836">MEGKERERKGKSSQFKKRKRKPCIFCIDDKKIDFKDVAFVRRFMTDRGKIAPRRLSGCCALHQRMVATAVKRSREVGLVPYMVD</sequence>
<dbReference type="GO" id="GO:0022627">
    <property type="term" value="C:cytosolic small ribosomal subunit"/>
    <property type="evidence" value="ECO:0007669"/>
    <property type="project" value="TreeGrafter"/>
</dbReference>
<evidence type="ECO:0000256" key="5">
    <source>
        <dbReference type="HAMAP-Rule" id="MF_00270"/>
    </source>
</evidence>
<evidence type="ECO:0000256" key="4">
    <source>
        <dbReference type="ARBA" id="ARBA00035141"/>
    </source>
</evidence>
<dbReference type="EMBL" id="MEUG01000001">
    <property type="protein sequence ID" value="OGC28398.1"/>
    <property type="molecule type" value="Genomic_DNA"/>
</dbReference>
<keyword evidence="5" id="KW-0699">rRNA-binding</keyword>
<dbReference type="InterPro" id="IPR001648">
    <property type="entry name" value="Ribosomal_bS18"/>
</dbReference>
<evidence type="ECO:0000313" key="8">
    <source>
        <dbReference type="Proteomes" id="UP000178602"/>
    </source>
</evidence>
<comment type="subunit">
    <text evidence="5">Part of the 30S ribosomal subunit. Forms a tight heterodimer with protein bS6.</text>
</comment>
<gene>
    <name evidence="5" type="primary">rpsR</name>
    <name evidence="7" type="ORF">A3K49_05410</name>
</gene>
<dbReference type="PANTHER" id="PTHR13479">
    <property type="entry name" value="30S RIBOSOMAL PROTEIN S18"/>
    <property type="match status" value="1"/>
</dbReference>
<dbReference type="PROSITE" id="PS00057">
    <property type="entry name" value="RIBOSOMAL_S18"/>
    <property type="match status" value="1"/>
</dbReference>
<evidence type="ECO:0000256" key="6">
    <source>
        <dbReference type="RuleBase" id="RU003910"/>
    </source>
</evidence>
<name>A0A1F4T6P8_UNCSA</name>
<dbReference type="GO" id="GO:0070181">
    <property type="term" value="F:small ribosomal subunit rRNA binding"/>
    <property type="evidence" value="ECO:0007669"/>
    <property type="project" value="TreeGrafter"/>
</dbReference>
<comment type="similarity">
    <text evidence="1 5 6">Belongs to the bacterial ribosomal protein bS18 family.</text>
</comment>
<dbReference type="Pfam" id="PF01084">
    <property type="entry name" value="Ribosomal_S18"/>
    <property type="match status" value="1"/>
</dbReference>
<proteinExistence type="inferred from homology"/>
<evidence type="ECO:0000256" key="2">
    <source>
        <dbReference type="ARBA" id="ARBA00022980"/>
    </source>
</evidence>
<dbReference type="GO" id="GO:0006412">
    <property type="term" value="P:translation"/>
    <property type="evidence" value="ECO:0007669"/>
    <property type="project" value="UniProtKB-UniRule"/>
</dbReference>
<organism evidence="7 8">
    <name type="scientific">candidate division WOR-1 bacterium RIFOXYC12_FULL_54_18</name>
    <dbReference type="NCBI Taxonomy" id="1802584"/>
    <lineage>
        <taxon>Bacteria</taxon>
        <taxon>Bacillati</taxon>
        <taxon>Saganbacteria</taxon>
    </lineage>
</organism>
<dbReference type="InterPro" id="IPR036870">
    <property type="entry name" value="Ribosomal_bS18_sf"/>
</dbReference>
<comment type="caution">
    <text evidence="7">The sequence shown here is derived from an EMBL/GenBank/DDBJ whole genome shotgun (WGS) entry which is preliminary data.</text>
</comment>
<dbReference type="Proteomes" id="UP000178602">
    <property type="component" value="Unassembled WGS sequence"/>
</dbReference>
<accession>A0A1F4T6P8</accession>
<dbReference type="HAMAP" id="MF_00270">
    <property type="entry name" value="Ribosomal_bS18"/>
    <property type="match status" value="1"/>
</dbReference>
<dbReference type="GO" id="GO:0003735">
    <property type="term" value="F:structural constituent of ribosome"/>
    <property type="evidence" value="ECO:0007669"/>
    <property type="project" value="InterPro"/>
</dbReference>
<comment type="function">
    <text evidence="5">Binds as a heterodimer with protein bS6 to the central domain of the 16S rRNA, where it helps stabilize the platform of the 30S subunit.</text>
</comment>
<dbReference type="NCBIfam" id="TIGR00165">
    <property type="entry name" value="S18"/>
    <property type="match status" value="1"/>
</dbReference>
<evidence type="ECO:0000256" key="1">
    <source>
        <dbReference type="ARBA" id="ARBA00005589"/>
    </source>
</evidence>
<keyword evidence="5" id="KW-0694">RNA-binding</keyword>
<evidence type="ECO:0000256" key="3">
    <source>
        <dbReference type="ARBA" id="ARBA00023274"/>
    </source>
</evidence>
<protein>
    <recommendedName>
        <fullName evidence="4 5">Small ribosomal subunit protein bS18</fullName>
    </recommendedName>
</protein>